<dbReference type="InterPro" id="IPR006553">
    <property type="entry name" value="Leu-rich_rpt_Cys-con_subtyp"/>
</dbReference>
<keyword evidence="3" id="KW-0732">Signal</keyword>
<evidence type="ECO:0000256" key="2">
    <source>
        <dbReference type="SAM" id="MobiDB-lite"/>
    </source>
</evidence>
<dbReference type="InterPro" id="IPR001611">
    <property type="entry name" value="Leu-rich_rpt"/>
</dbReference>
<dbReference type="SMART" id="SM00367">
    <property type="entry name" value="LRR_CC"/>
    <property type="match status" value="11"/>
</dbReference>
<dbReference type="InterPro" id="IPR032675">
    <property type="entry name" value="LRR_dom_sf"/>
</dbReference>
<organism evidence="4 5">
    <name type="scientific">Coccomyxa subellipsoidea</name>
    <dbReference type="NCBI Taxonomy" id="248742"/>
    <lineage>
        <taxon>Eukaryota</taxon>
        <taxon>Viridiplantae</taxon>
        <taxon>Chlorophyta</taxon>
        <taxon>core chlorophytes</taxon>
        <taxon>Trebouxiophyceae</taxon>
        <taxon>Trebouxiophyceae incertae sedis</taxon>
        <taxon>Coccomyxaceae</taxon>
        <taxon>Coccomyxa</taxon>
    </lineage>
</organism>
<dbReference type="Pfam" id="PF16477">
    <property type="entry name" value="DUF5054"/>
    <property type="match status" value="1"/>
</dbReference>
<comment type="caution">
    <text evidence="4">The sequence shown here is derived from an EMBL/GenBank/DDBJ whole genome shotgun (WGS) entry which is preliminary data.</text>
</comment>
<accession>A0ABR2Z152</accession>
<evidence type="ECO:0008006" key="6">
    <source>
        <dbReference type="Google" id="ProtNLM"/>
    </source>
</evidence>
<dbReference type="CDD" id="cd10791">
    <property type="entry name" value="GH38N_AMII_like_1"/>
    <property type="match status" value="1"/>
</dbReference>
<keyword evidence="5" id="KW-1185">Reference proteome</keyword>
<reference evidence="4 5" key="1">
    <citation type="journal article" date="2024" name="Nat. Commun.">
        <title>Phylogenomics reveals the evolutionary origins of lichenization in chlorophyte algae.</title>
        <authorList>
            <person name="Puginier C."/>
            <person name="Libourel C."/>
            <person name="Otte J."/>
            <person name="Skaloud P."/>
            <person name="Haon M."/>
            <person name="Grisel S."/>
            <person name="Petersen M."/>
            <person name="Berrin J.G."/>
            <person name="Delaux P.M."/>
            <person name="Dal Grande F."/>
            <person name="Keller J."/>
        </authorList>
    </citation>
    <scope>NUCLEOTIDE SEQUENCE [LARGE SCALE GENOMIC DNA]</scope>
    <source>
        <strain evidence="4 5">SAG 216-7</strain>
    </source>
</reference>
<dbReference type="SUPFAM" id="SSF52058">
    <property type="entry name" value="L domain-like"/>
    <property type="match status" value="1"/>
</dbReference>
<evidence type="ECO:0000256" key="1">
    <source>
        <dbReference type="ARBA" id="ARBA00004430"/>
    </source>
</evidence>
<protein>
    <recommendedName>
        <fullName evidence="6">RNI-like protein</fullName>
    </recommendedName>
</protein>
<feature type="signal peptide" evidence="3">
    <location>
        <begin position="1"/>
        <end position="26"/>
    </location>
</feature>
<comment type="subcellular location">
    <subcellularLocation>
        <location evidence="1">Cytoplasm</location>
        <location evidence="1">Cytoskeleton</location>
        <location evidence="1">Cilium axoneme</location>
    </subcellularLocation>
</comment>
<dbReference type="Proteomes" id="UP001491310">
    <property type="component" value="Unassembled WGS sequence"/>
</dbReference>
<feature type="region of interest" description="Disordered" evidence="2">
    <location>
        <begin position="761"/>
        <end position="780"/>
    </location>
</feature>
<dbReference type="EMBL" id="JALJOT010000002">
    <property type="protein sequence ID" value="KAK9917700.1"/>
    <property type="molecule type" value="Genomic_DNA"/>
</dbReference>
<dbReference type="Gene3D" id="3.80.10.10">
    <property type="entry name" value="Ribonuclease Inhibitor"/>
    <property type="match status" value="5"/>
</dbReference>
<dbReference type="InterPro" id="IPR032482">
    <property type="entry name" value="DUF5054"/>
</dbReference>
<feature type="chain" id="PRO_5045600796" description="RNI-like protein" evidence="3">
    <location>
        <begin position="27"/>
        <end position="1308"/>
    </location>
</feature>
<evidence type="ECO:0000313" key="5">
    <source>
        <dbReference type="Proteomes" id="UP001491310"/>
    </source>
</evidence>
<proteinExistence type="predicted"/>
<sequence length="1308" mass="143462">MSKALHFIYAALLLAAASRCVKVADGAKKRTVHLVFSNHLDIGFDGISPLIGTDNNVVNVYFDLYFPKAIAVDEVLRKRDGHQRLKYLTHSWLISMFLYCPPGLGFHCPSAAAKKAVENAIREGVIYWHAFPFNAQLEMMDEPLIRSSVHMTHSLDKRFGYLPKMTLSQRDVPGFTRNAIPILTAEGIKAVTIGVNGGSAPPGVPKNTPFIWRDKPSGTEILTVLHPGGYSGEPVDGLGECVTVEGFDDVLCMAWKSDNAGPHDVGEVLNVFNITETNFPEADVHVSTLDAFFGALVDAAPHLNLSVVTGEIGDSWIYGVASDAVKVAEYRAVLRMRRSLLQQGAWQSSKGWKAYQNFSRILSKVGEHTWGLDVKTFLGDYANWDNKGFHELVEAGAWNYRRMIDAWNRQRAYVGWAIEALKGTPEGEVMEKGMAELAALQRPPSINDTFTRLTPDSKLSFESHAWLITLDPATGALAGLQRKYAAKLGVQWAATGQPLGQFLYSAYTEKDYEVIWDEYLYISRDNWWVDMDFGKANCSAAHPRRADVAPSLQDVWVAEENGSLHLVARSTLPRWAVREAGAPAEVWLDIQSAAGSDDLSYDVIWVNKTATRLPEAAWVRFAPDTNAANSSSWQMFKLGRPISPLEVTYNGSYSQHAVSEEGILVTGAGNNAWEQLNVRTLDAALVSPGEPTPFPNVRHAPDLTKGVAFNLANNIWGKWNVRLQAGSDTMSLTMSFQERVRDLKCLLGKLLPRTVSKSRNSLEEPCEQGSHSKYRRRTRAKLHQRDPNVPLLDLAVRAVAARLHHYDLDSLPADLAQLVLDELIYTASLDEEGLALFRRQHIYDLKLSDCSGVEDGWLRHLARSPLQNVSLAACSEISDIGVGHLAHHWRLIRLDLSHCPLITNDGLQHVKGLTNLRDLSLERCEGLSSLSALTDMSKLTSLNLKGCSGVSGLRHLSGLKQLEDLDMGWCSGITDADVKALASLTAITGLQLSRTLVADSGIFALRSLSRLQCLGLAGCSGISNGAVGSVSALTSLEELNLEWCTVSVKGLSHLSTLTKLTSLNVAYTTAGDGALAAWTSLTNLRTLNLDSCPVSDRGLQHISELTNLEDVNLSDTAITDQGMLAIAPLKGMQRLNLSYTAGVGDLGLATVARLTAMTELHLDGRSFTDIGLRTIAPLTRLRHLDLFGARITDAGCVHLRPFRQLERLEICGGGVSDEGVKELMWLTGLQHLSLAQNSRITDRASLFLSGLLQIRDLNLTGTQLTGNGILPLRSLTNLESLCLKRTRVKQTAADRLRPLLPLIHNLNC</sequence>
<dbReference type="PANTHER" id="PTHR13318">
    <property type="entry name" value="PARTNER OF PAIRED, ISOFORM B-RELATED"/>
    <property type="match status" value="1"/>
</dbReference>
<dbReference type="Pfam" id="PF13516">
    <property type="entry name" value="LRR_6"/>
    <property type="match status" value="4"/>
</dbReference>
<dbReference type="PANTHER" id="PTHR13318:SF190">
    <property type="entry name" value="PARTNER OF PAIRED, ISOFORM B"/>
    <property type="match status" value="1"/>
</dbReference>
<dbReference type="SUPFAM" id="SSF88713">
    <property type="entry name" value="Glycoside hydrolase/deacetylase"/>
    <property type="match status" value="1"/>
</dbReference>
<dbReference type="InterPro" id="IPR011330">
    <property type="entry name" value="Glyco_hydro/deAcase_b/a-brl"/>
</dbReference>
<dbReference type="SUPFAM" id="SSF52047">
    <property type="entry name" value="RNI-like"/>
    <property type="match status" value="1"/>
</dbReference>
<name>A0ABR2Z152_9CHLO</name>
<evidence type="ECO:0000256" key="3">
    <source>
        <dbReference type="SAM" id="SignalP"/>
    </source>
</evidence>
<gene>
    <name evidence="4" type="ORF">WJX75_007317</name>
</gene>
<evidence type="ECO:0000313" key="4">
    <source>
        <dbReference type="EMBL" id="KAK9917700.1"/>
    </source>
</evidence>